<dbReference type="Proteomes" id="UP000540989">
    <property type="component" value="Unassembled WGS sequence"/>
</dbReference>
<evidence type="ECO:0000313" key="1">
    <source>
        <dbReference type="EMBL" id="MBB5057270.1"/>
    </source>
</evidence>
<name>A0A7W7ZCA5_9BACT</name>
<dbReference type="EMBL" id="JACHIP010000002">
    <property type="protein sequence ID" value="MBB5057270.1"/>
    <property type="molecule type" value="Genomic_DNA"/>
</dbReference>
<keyword evidence="2" id="KW-1185">Reference proteome</keyword>
<gene>
    <name evidence="1" type="ORF">HDF16_001955</name>
</gene>
<reference evidence="1 2" key="1">
    <citation type="submission" date="2020-08" db="EMBL/GenBank/DDBJ databases">
        <title>Genomic Encyclopedia of Type Strains, Phase IV (KMG-V): Genome sequencing to study the core and pangenomes of soil and plant-associated prokaryotes.</title>
        <authorList>
            <person name="Whitman W."/>
        </authorList>
    </citation>
    <scope>NUCLEOTIDE SEQUENCE [LARGE SCALE GENOMIC DNA]</scope>
    <source>
        <strain evidence="1 2">M8UP14</strain>
    </source>
</reference>
<organism evidence="1 2">
    <name type="scientific">Granulicella aggregans</name>
    <dbReference type="NCBI Taxonomy" id="474949"/>
    <lineage>
        <taxon>Bacteria</taxon>
        <taxon>Pseudomonadati</taxon>
        <taxon>Acidobacteriota</taxon>
        <taxon>Terriglobia</taxon>
        <taxon>Terriglobales</taxon>
        <taxon>Acidobacteriaceae</taxon>
        <taxon>Granulicella</taxon>
    </lineage>
</organism>
<dbReference type="AlphaFoldDB" id="A0A7W7ZCA5"/>
<accession>A0A7W7ZCA5</accession>
<proteinExistence type="predicted"/>
<protein>
    <submittedName>
        <fullName evidence="1">Uncharacterized protein</fullName>
    </submittedName>
</protein>
<comment type="caution">
    <text evidence="1">The sequence shown here is derived from an EMBL/GenBank/DDBJ whole genome shotgun (WGS) entry which is preliminary data.</text>
</comment>
<evidence type="ECO:0000313" key="2">
    <source>
        <dbReference type="Proteomes" id="UP000540989"/>
    </source>
</evidence>
<sequence length="72" mass="8030">MKTSTSPSALSYSCSALDNFSHDLNESMRNFDSDSSLLNLDVLPRLRLATLGFQSLPPRWLLTVSKQVSVNR</sequence>